<evidence type="ECO:0000313" key="20">
    <source>
        <dbReference type="EMBL" id="MCT7359918.1"/>
    </source>
</evidence>
<reference evidence="20" key="2">
    <citation type="submission" date="2022-08" db="EMBL/GenBank/DDBJ databases">
        <authorList>
            <person name="Dong C."/>
        </authorList>
    </citation>
    <scope>NUCLEOTIDE SEQUENCE</scope>
    <source>
        <strain evidence="20">59MF3M-4</strain>
    </source>
</reference>
<dbReference type="EC" id="5.6.2.4" evidence="15"/>
<keyword evidence="21" id="KW-1185">Reference proteome</keyword>
<dbReference type="InterPro" id="IPR011335">
    <property type="entry name" value="Restrct_endonuc-II-like"/>
</dbReference>
<accession>A0A9X2WGM4</accession>
<dbReference type="InterPro" id="IPR011604">
    <property type="entry name" value="PDDEXK-like_dom_sf"/>
</dbReference>
<comment type="cofactor">
    <cofactor evidence="15">
        <name>Mg(2+)</name>
        <dbReference type="ChEBI" id="CHEBI:18420"/>
    </cofactor>
    <text evidence="15">Binds 1 Mg(2+) ion per subunit.</text>
</comment>
<evidence type="ECO:0000256" key="13">
    <source>
        <dbReference type="ARBA" id="ARBA00034617"/>
    </source>
</evidence>
<evidence type="ECO:0000256" key="15">
    <source>
        <dbReference type="HAMAP-Rule" id="MF_01485"/>
    </source>
</evidence>
<comment type="domain">
    <text evidence="15">The C-terminal domain has nuclease activity and interacts with RecD. It interacts with RecA, facilitating its loading onto ssDNA.</text>
</comment>
<dbReference type="Gene3D" id="1.10.3170.10">
    <property type="entry name" value="Recbcd, chain B, domain 2"/>
    <property type="match status" value="1"/>
</dbReference>
<keyword evidence="8 15" id="KW-0067">ATP-binding</keyword>
<dbReference type="Gene3D" id="3.90.320.10">
    <property type="match status" value="1"/>
</dbReference>
<evidence type="ECO:0000256" key="8">
    <source>
        <dbReference type="ARBA" id="ARBA00022840"/>
    </source>
</evidence>
<evidence type="ECO:0000256" key="11">
    <source>
        <dbReference type="ARBA" id="ARBA00023204"/>
    </source>
</evidence>
<dbReference type="PANTHER" id="PTHR11070">
    <property type="entry name" value="UVRD / RECB / PCRA DNA HELICASE FAMILY MEMBER"/>
    <property type="match status" value="1"/>
</dbReference>
<dbReference type="GO" id="GO:0005829">
    <property type="term" value="C:cytosol"/>
    <property type="evidence" value="ECO:0007669"/>
    <property type="project" value="TreeGrafter"/>
</dbReference>
<evidence type="ECO:0000256" key="1">
    <source>
        <dbReference type="ARBA" id="ARBA00022722"/>
    </source>
</evidence>
<feature type="binding site" evidence="15">
    <location>
        <position position="1183"/>
    </location>
    <ligand>
        <name>Mg(2+)</name>
        <dbReference type="ChEBI" id="CHEBI:18420"/>
    </ligand>
</feature>
<comment type="miscellaneous">
    <text evidence="15">In the RecBCD complex, RecB has a slow 3'-5' helicase, an exonuclease activity and loads RecA onto ssDNA, RecD has a fast 5'-3' helicase activity, while RecC stimulates the ATPase and processivity of the RecB helicase and contributes to recognition of the Chi site.</text>
</comment>
<dbReference type="InterPro" id="IPR014017">
    <property type="entry name" value="DNA_helicase_UvrD-like_C"/>
</dbReference>
<dbReference type="InterPro" id="IPR027417">
    <property type="entry name" value="P-loop_NTPase"/>
</dbReference>
<dbReference type="HAMAP" id="MF_01485">
    <property type="entry name" value="RecB"/>
    <property type="match status" value="1"/>
</dbReference>
<gene>
    <name evidence="15" type="primary">recB</name>
    <name evidence="20" type="ORF">NYR02_12935</name>
</gene>
<feature type="domain" description="UvrD-like helicase C-terminal" evidence="19">
    <location>
        <begin position="546"/>
        <end position="807"/>
    </location>
</feature>
<feature type="domain" description="UvrD-like helicase ATP-binding" evidence="18">
    <location>
        <begin position="1"/>
        <end position="520"/>
    </location>
</feature>
<dbReference type="Gene3D" id="1.10.486.10">
    <property type="entry name" value="PCRA, domain 4"/>
    <property type="match status" value="1"/>
</dbReference>
<dbReference type="GO" id="GO:0008854">
    <property type="term" value="F:exodeoxyribonuclease V activity"/>
    <property type="evidence" value="ECO:0007669"/>
    <property type="project" value="UniProtKB-EC"/>
</dbReference>
<keyword evidence="6 15" id="KW-0347">Helicase</keyword>
<dbReference type="EMBL" id="JAOANI010000019">
    <property type="protein sequence ID" value="MCT7359918.1"/>
    <property type="molecule type" value="Genomic_DNA"/>
</dbReference>
<keyword evidence="5 15" id="KW-0378">Hydrolase</keyword>
<dbReference type="GO" id="GO:0009338">
    <property type="term" value="C:exodeoxyribonuclease V complex"/>
    <property type="evidence" value="ECO:0007669"/>
    <property type="project" value="TreeGrafter"/>
</dbReference>
<name>A0A9X2WGM4_9GAMM</name>
<keyword evidence="2 15" id="KW-0479">Metal-binding</keyword>
<evidence type="ECO:0000256" key="9">
    <source>
        <dbReference type="ARBA" id="ARBA00022842"/>
    </source>
</evidence>
<feature type="binding site" evidence="16">
    <location>
        <begin position="19"/>
        <end position="26"/>
    </location>
    <ligand>
        <name>ATP</name>
        <dbReference type="ChEBI" id="CHEBI:30616"/>
    </ligand>
</feature>
<comment type="catalytic activity">
    <reaction evidence="13 15">
        <text>Couples ATP hydrolysis with the unwinding of duplex DNA by translocating in the 3'-5' direction.</text>
        <dbReference type="EC" id="5.6.2.4"/>
    </reaction>
</comment>
<dbReference type="PANTHER" id="PTHR11070:SF23">
    <property type="entry name" value="RECBCD ENZYME SUBUNIT RECB"/>
    <property type="match status" value="1"/>
</dbReference>
<evidence type="ECO:0000259" key="18">
    <source>
        <dbReference type="PROSITE" id="PS51198"/>
    </source>
</evidence>
<comment type="catalytic activity">
    <reaction evidence="14 15">
        <text>ATP + H2O = ADP + phosphate + H(+)</text>
        <dbReference type="Rhea" id="RHEA:13065"/>
        <dbReference type="ChEBI" id="CHEBI:15377"/>
        <dbReference type="ChEBI" id="CHEBI:15378"/>
        <dbReference type="ChEBI" id="CHEBI:30616"/>
        <dbReference type="ChEBI" id="CHEBI:43474"/>
        <dbReference type="ChEBI" id="CHEBI:456216"/>
        <dbReference type="EC" id="5.6.2.4"/>
    </reaction>
</comment>
<evidence type="ECO:0000256" key="14">
    <source>
        <dbReference type="ARBA" id="ARBA00048988"/>
    </source>
</evidence>
<evidence type="ECO:0000256" key="6">
    <source>
        <dbReference type="ARBA" id="ARBA00022806"/>
    </source>
</evidence>
<evidence type="ECO:0000256" key="2">
    <source>
        <dbReference type="ARBA" id="ARBA00022723"/>
    </source>
</evidence>
<keyword evidence="3 15" id="KW-0547">Nucleotide-binding</keyword>
<proteinExistence type="inferred from homology"/>
<dbReference type="InterPro" id="IPR004586">
    <property type="entry name" value="RecB"/>
</dbReference>
<dbReference type="InterPro" id="IPR014016">
    <property type="entry name" value="UvrD-like_ATP-bd"/>
</dbReference>
<feature type="binding site" evidence="15">
    <location>
        <position position="1196"/>
    </location>
    <ligand>
        <name>Mg(2+)</name>
        <dbReference type="ChEBI" id="CHEBI:18420"/>
    </ligand>
</feature>
<comment type="catalytic activity">
    <reaction evidence="15">
        <text>Exonucleolytic cleavage (in the presence of ATP) in either 5'- to 3'- or 3'- to 5'-direction to yield 5'-phosphooligonucleotides.</text>
        <dbReference type="EC" id="3.1.11.5"/>
    </reaction>
</comment>
<evidence type="ECO:0000256" key="12">
    <source>
        <dbReference type="ARBA" id="ARBA00023235"/>
    </source>
</evidence>
<dbReference type="InterPro" id="IPR000212">
    <property type="entry name" value="DNA_helicase_UvrD/REP"/>
</dbReference>
<dbReference type="Pfam" id="PF13361">
    <property type="entry name" value="UvrD_C"/>
    <property type="match status" value="1"/>
</dbReference>
<protein>
    <recommendedName>
        <fullName evidence="15">RecBCD enzyme subunit RecB</fullName>
        <ecNumber evidence="15">3.1.11.5</ecNumber>
        <ecNumber evidence="15">5.6.2.4</ecNumber>
    </recommendedName>
    <alternativeName>
        <fullName evidence="15">DNA 3'-5' helicase subunit RecB</fullName>
    </alternativeName>
    <alternativeName>
        <fullName evidence="15">Exonuclease V subunit RecB</fullName>
        <shortName evidence="15">ExoV subunit RecB</shortName>
    </alternativeName>
    <alternativeName>
        <fullName evidence="15">Helicase/nuclease RecBCD subunit RecB</fullName>
    </alternativeName>
</protein>
<evidence type="ECO:0000256" key="3">
    <source>
        <dbReference type="ARBA" id="ARBA00022741"/>
    </source>
</evidence>
<evidence type="ECO:0000256" key="7">
    <source>
        <dbReference type="ARBA" id="ARBA00022839"/>
    </source>
</evidence>
<dbReference type="RefSeq" id="WP_260976769.1">
    <property type="nucleotide sequence ID" value="NZ_JAOANI010000019.1"/>
</dbReference>
<feature type="compositionally biased region" description="Low complexity" evidence="17">
    <location>
        <begin position="918"/>
        <end position="930"/>
    </location>
</feature>
<dbReference type="GO" id="GO:0000287">
    <property type="term" value="F:magnesium ion binding"/>
    <property type="evidence" value="ECO:0007669"/>
    <property type="project" value="UniProtKB-UniRule"/>
</dbReference>
<keyword evidence="11 15" id="KW-0234">DNA repair</keyword>
<evidence type="ECO:0000256" key="16">
    <source>
        <dbReference type="PROSITE-ProRule" id="PRU00560"/>
    </source>
</evidence>
<keyword evidence="10 15" id="KW-0238">DNA-binding</keyword>
<feature type="region of interest" description="Nuclease activity, interacts with RecD and RecA" evidence="15">
    <location>
        <begin position="976"/>
        <end position="1323"/>
    </location>
</feature>
<keyword evidence="7 15" id="KW-0269">Exonuclease</keyword>
<keyword evidence="1 15" id="KW-0540">Nuclease</keyword>
<evidence type="ECO:0000256" key="10">
    <source>
        <dbReference type="ARBA" id="ARBA00023125"/>
    </source>
</evidence>
<sequence length="1323" mass="148448">MKTLSIPDFPLYGQSLIEASAGTGKTFTITGLYNRLILGHGRENGERLGCDQILVVTFTRAATEELRGRIRQRLRDTLEDLLSLENGQPINDQQLQYLQQLAAFQNNDGQHSDIDSLCKQLKPWLQSNLALMDEAAIYTIHGFCQRMLKQFAFDSGVVFSAELVLDSDSYLQQACEDIWRQQAYALDEQQGRYLISRYSGPDDVLAKVKARINRPDMTVIPALSVAGLASVWATAEAAFERAQRAWNSTSDADILQLIAASGLDKRSYSTRFAPAWVAEASGYFSGRFYMPAPKNLYRMTPAAMEEKLKSGELPQHPAFDATAEFLQTSKQLSLLLEMAWMDAIKERYFELLEKAGALTPDDLLRLLVNALRAEQGELLASHIRRLYPLAMIDEFQDTDPQQYEIFNRIYPPDTVAKPSEHKSDTALTTQVMEDLTVGEDGSARKGKTKTRSLYDINEQSEDVSDTALATQAGQHGLIMIGDPKQAIYGFRGADIFTYIKARRQLVDERRFTLEKNWRSHTQLVNGVNQLFAGHDSPFVFDDDIQFVNVSAAGKPDGQPFKIAGEEQTPLQLWHDGEEYSRARAQFRVAEQCAEKIDALMHGTATLGDTPVQARDIAVLVRSRKQAGLIREALSARQIGSVFLTRDSVYDSLEARDVFAWLQAVAHPTDERALRTSLATETQGLTAAQLDILLNDERAWETALEQNHAYHQLWQRRGVMAALMQWLEEDGRAQRLRRQQDGERRITNLMHLGELLQGAARRLRGHEALLRWFGEHLFSANRSGDEAQLRLESDANLVTIATIHKSKGLEYPLVFLPFLWDDSYLPNARSDTQYFSEKDGMVLNLEPDDEAKALAERDSLAESLRLLYVALTRAVQGCFIWLADAVDGKSKKEKKSRIAQSALGYLLALKNDPDWAGLKQPGQQSEQQPEQQTEKQAEKRAFSVGDLPLWSADALRQAPAQQDRPAAALCRAQRWDSWRVSSYSQLTADDHHYQEDVLVMDEGRATDEPEPESVVADEFLLAESNGREFQADAPALTFAKGANAGTCLHAIFEHWDFVDEDHLKTIAERELSHYGLLNTADDGATGDGVNADAVKKQQIADVAHWLQAVVNSPLMTAQGDTFALADIGHSDRLDEMEFYLPVQALQAADINRLLNDPDERGELGRGAGRFHFDTLSGYLKGFIDLIFCYQGRYYVADYKSNHLGFSLKDYTPAALKQAMADHQYDLQAWLYTVALDQLLRQRLPQYDPQQHLGGVYYFWLRGMHLGAQAPRLSAEDAGVSQQDLFAAPSLTQVPGVYYHAVDLAELQQWRQVVLPTAHTAEAPA</sequence>
<dbReference type="CDD" id="cd22352">
    <property type="entry name" value="RecB_C-like"/>
    <property type="match status" value="1"/>
</dbReference>
<dbReference type="EC" id="3.1.11.5" evidence="15"/>
<comment type="similarity">
    <text evidence="15">Belongs to the helicase family. UvrD subfamily.</text>
</comment>
<dbReference type="Pfam" id="PF00580">
    <property type="entry name" value="UvrD-helicase"/>
    <property type="match status" value="2"/>
</dbReference>
<feature type="binding site" evidence="15">
    <location>
        <position position="1048"/>
    </location>
    <ligand>
        <name>Mg(2+)</name>
        <dbReference type="ChEBI" id="CHEBI:18420"/>
    </ligand>
</feature>
<evidence type="ECO:0000256" key="4">
    <source>
        <dbReference type="ARBA" id="ARBA00022763"/>
    </source>
</evidence>
<comment type="caution">
    <text evidence="20">The sequence shown here is derived from an EMBL/GenBank/DDBJ whole genome shotgun (WGS) entry which is preliminary data.</text>
</comment>
<evidence type="ECO:0000256" key="17">
    <source>
        <dbReference type="SAM" id="MobiDB-lite"/>
    </source>
</evidence>
<comment type="domain">
    <text evidence="15">The N-terminal DNA-binding domain is a ssDNA-dependent ATPase and has ATP-dependent 3'-5' helicase function. This domain interacts with RecC.</text>
</comment>
<feature type="region of interest" description="DNA-binding and helicase activity, interacts with RecC" evidence="15">
    <location>
        <begin position="1"/>
        <end position="924"/>
    </location>
</feature>
<keyword evidence="4 15" id="KW-0227">DNA damage</keyword>
<dbReference type="GO" id="GO:0003677">
    <property type="term" value="F:DNA binding"/>
    <property type="evidence" value="ECO:0007669"/>
    <property type="project" value="UniProtKB-UniRule"/>
</dbReference>
<dbReference type="PROSITE" id="PS51217">
    <property type="entry name" value="UVRD_HELICASE_CTER"/>
    <property type="match status" value="1"/>
</dbReference>
<keyword evidence="12 15" id="KW-0413">Isomerase</keyword>
<organism evidence="20 21">
    <name type="scientific">Thalassolituus pacificus</name>
    <dbReference type="NCBI Taxonomy" id="2975440"/>
    <lineage>
        <taxon>Bacteria</taxon>
        <taxon>Pseudomonadati</taxon>
        <taxon>Pseudomonadota</taxon>
        <taxon>Gammaproteobacteria</taxon>
        <taxon>Oceanospirillales</taxon>
        <taxon>Oceanospirillaceae</taxon>
        <taxon>Thalassolituus</taxon>
    </lineage>
</organism>
<dbReference type="GO" id="GO:0000724">
    <property type="term" value="P:double-strand break repair via homologous recombination"/>
    <property type="evidence" value="ECO:0007669"/>
    <property type="project" value="UniProtKB-UniRule"/>
</dbReference>
<dbReference type="PROSITE" id="PS51198">
    <property type="entry name" value="UVRD_HELICASE_ATP_BIND"/>
    <property type="match status" value="1"/>
</dbReference>
<dbReference type="SUPFAM" id="SSF52980">
    <property type="entry name" value="Restriction endonuclease-like"/>
    <property type="match status" value="1"/>
</dbReference>
<dbReference type="GO" id="GO:0043138">
    <property type="term" value="F:3'-5' DNA helicase activity"/>
    <property type="evidence" value="ECO:0007669"/>
    <property type="project" value="UniProtKB-UniRule"/>
</dbReference>
<comment type="subunit">
    <text evidence="15">Heterotrimer of RecB, RecC and RecD. All subunits contribute to DNA-binding. Interacts with RecA.</text>
</comment>
<comment type="function">
    <text evidence="15">A helicase/nuclease that prepares dsDNA breaks (DSB) for recombinational DNA repair. Binds to DSBs and unwinds DNA via a highly rapid and processive ATP-dependent bidirectional helicase activity. Unwinds dsDNA until it encounters a Chi (crossover hotspot instigator) sequence from the 3' direction. Cuts ssDNA a few nucleotides 3' to the Chi site. The properties and activities of the enzyme are changed at Chi. The Chi-altered holoenzyme produces a long 3'-ssDNA overhang and facilitates RecA-binding to the ssDNA for homologous DNA recombination and repair. Holoenzyme degrades any linearized DNA that is unable to undergo homologous recombination. In the holoenzyme this subunit contributes ATPase, 3'-5' helicase, exonuclease activity and loads RecA onto ssDNA.</text>
</comment>
<feature type="active site" description="For nuclease activity" evidence="15">
    <location>
        <position position="1196"/>
    </location>
</feature>
<dbReference type="Gene3D" id="3.40.50.300">
    <property type="entry name" value="P-loop containing nucleotide triphosphate hydrolases"/>
    <property type="match status" value="2"/>
</dbReference>
<evidence type="ECO:0000259" key="19">
    <source>
        <dbReference type="PROSITE" id="PS51217"/>
    </source>
</evidence>
<dbReference type="SUPFAM" id="SSF52540">
    <property type="entry name" value="P-loop containing nucleoside triphosphate hydrolases"/>
    <property type="match status" value="1"/>
</dbReference>
<keyword evidence="9 15" id="KW-0460">Magnesium</keyword>
<evidence type="ECO:0000313" key="21">
    <source>
        <dbReference type="Proteomes" id="UP001147830"/>
    </source>
</evidence>
<feature type="region of interest" description="Disordered" evidence="17">
    <location>
        <begin position="915"/>
        <end position="938"/>
    </location>
</feature>
<dbReference type="GO" id="GO:0005524">
    <property type="term" value="F:ATP binding"/>
    <property type="evidence" value="ECO:0007669"/>
    <property type="project" value="UniProtKB-UniRule"/>
</dbReference>
<reference evidence="20" key="1">
    <citation type="journal article" date="2022" name="Front. Microbiol.">
        <title>Genome-based taxonomic rearrangement of Oceanobacter-related bacteria including the description of Thalassolituus hydrocarbonoclasticus sp. nov. and Thalassolituus pacificus sp. nov. and emended description of the genus Thalassolituus.</title>
        <authorList>
            <person name="Dong C."/>
            <person name="Wei L."/>
            <person name="Wang J."/>
            <person name="Lai Q."/>
            <person name="Huang Z."/>
            <person name="Shao Z."/>
        </authorList>
    </citation>
    <scope>NUCLEOTIDE SEQUENCE</scope>
    <source>
        <strain evidence="20">59MF3M-4</strain>
    </source>
</reference>
<evidence type="ECO:0000256" key="5">
    <source>
        <dbReference type="ARBA" id="ARBA00022801"/>
    </source>
</evidence>
<dbReference type="Proteomes" id="UP001147830">
    <property type="component" value="Unassembled WGS sequence"/>
</dbReference>